<keyword evidence="3" id="KW-1185">Reference proteome</keyword>
<dbReference type="EMBL" id="JBJKFK010000541">
    <property type="protein sequence ID" value="KAL3316426.1"/>
    <property type="molecule type" value="Genomic_DNA"/>
</dbReference>
<proteinExistence type="predicted"/>
<evidence type="ECO:0000256" key="1">
    <source>
        <dbReference type="SAM" id="MobiDB-lite"/>
    </source>
</evidence>
<feature type="compositionally biased region" description="Low complexity" evidence="1">
    <location>
        <begin position="80"/>
        <end position="96"/>
    </location>
</feature>
<name>A0ABD2QA35_9PLAT</name>
<accession>A0ABD2QA35</accession>
<feature type="region of interest" description="Disordered" evidence="1">
    <location>
        <begin position="77"/>
        <end position="101"/>
    </location>
</feature>
<evidence type="ECO:0000313" key="2">
    <source>
        <dbReference type="EMBL" id="KAL3316426.1"/>
    </source>
</evidence>
<comment type="caution">
    <text evidence="2">The sequence shown here is derived from an EMBL/GenBank/DDBJ whole genome shotgun (WGS) entry which is preliminary data.</text>
</comment>
<dbReference type="AlphaFoldDB" id="A0ABD2QA35"/>
<sequence>MNFENLLMFLQNDLANDFGFEDHIVIERLTDTIERFHRNRLNRPLAQSSEILSSVRLGEKVLELNNTDVWQMQNEKFHSPAESASHPPSSPTETSSRSTGMTLSTKVGLPIVLLPRAGDSATLKLERTCGEGAEDTSTQLEDHQKLNGDRRYLKQDATAYYHGQSAATSPILMSVKPLSGSLERSAHLPSKEVHAPRPASAAMDRSVWINRPGQDVALEGMIPVTVIPTTINKTILGPSSHASNPDYEQVIMRSPVKLRTGAVTHSKTRLPRVPLDSDGSSVEELDNVIVTPSLRSFQLVPRENEHFIISNRSPSNNIIYPTSTYSNDFVISNLSSSLYLRTKPRQ</sequence>
<dbReference type="Proteomes" id="UP001626550">
    <property type="component" value="Unassembled WGS sequence"/>
</dbReference>
<reference evidence="2 3" key="1">
    <citation type="submission" date="2024-11" db="EMBL/GenBank/DDBJ databases">
        <title>Adaptive evolution of stress response genes in parasites aligns with host niche diversity.</title>
        <authorList>
            <person name="Hahn C."/>
            <person name="Resl P."/>
        </authorList>
    </citation>
    <scope>NUCLEOTIDE SEQUENCE [LARGE SCALE GENOMIC DNA]</scope>
    <source>
        <strain evidence="2">EGGRZ-B1_66</strain>
        <tissue evidence="2">Body</tissue>
    </source>
</reference>
<organism evidence="2 3">
    <name type="scientific">Cichlidogyrus casuarinus</name>
    <dbReference type="NCBI Taxonomy" id="1844966"/>
    <lineage>
        <taxon>Eukaryota</taxon>
        <taxon>Metazoa</taxon>
        <taxon>Spiralia</taxon>
        <taxon>Lophotrochozoa</taxon>
        <taxon>Platyhelminthes</taxon>
        <taxon>Monogenea</taxon>
        <taxon>Monopisthocotylea</taxon>
        <taxon>Dactylogyridea</taxon>
        <taxon>Ancyrocephalidae</taxon>
        <taxon>Cichlidogyrus</taxon>
    </lineage>
</organism>
<gene>
    <name evidence="2" type="ORF">Ciccas_004928</name>
</gene>
<protein>
    <submittedName>
        <fullName evidence="2">Uncharacterized protein</fullName>
    </submittedName>
</protein>
<evidence type="ECO:0000313" key="3">
    <source>
        <dbReference type="Proteomes" id="UP001626550"/>
    </source>
</evidence>